<feature type="transmembrane region" description="Helical" evidence="1">
    <location>
        <begin position="373"/>
        <end position="389"/>
    </location>
</feature>
<evidence type="ECO:0000313" key="4">
    <source>
        <dbReference type="EMBL" id="SCT51384.1"/>
    </source>
</evidence>
<name>A0A1D4RV12_9STAP</name>
<reference evidence="3 5" key="2">
    <citation type="submission" date="2016-09" db="EMBL/GenBank/DDBJ databases">
        <authorList>
            <consortium name="Pathogen Informatics"/>
            <person name="Sun Q."/>
            <person name="Inoue M."/>
        </authorList>
    </citation>
    <scope>NUCLEOTIDE SEQUENCE [LARGE SCALE GENOMIC DNA]</scope>
    <source>
        <strain evidence="3 5">82C</strain>
    </source>
</reference>
<feature type="transmembrane region" description="Helical" evidence="1">
    <location>
        <begin position="395"/>
        <end position="415"/>
    </location>
</feature>
<organism evidence="4 6">
    <name type="scientific">Staphylococcus caeli</name>
    <dbReference type="NCBI Taxonomy" id="2201815"/>
    <lineage>
        <taxon>Bacteria</taxon>
        <taxon>Bacillati</taxon>
        <taxon>Bacillota</taxon>
        <taxon>Bacilli</taxon>
        <taxon>Bacillales</taxon>
        <taxon>Staphylococcaceae</taxon>
        <taxon>Staphylococcus</taxon>
    </lineage>
</organism>
<dbReference type="Pfam" id="PF03703">
    <property type="entry name" value="bPH_2"/>
    <property type="match status" value="2"/>
</dbReference>
<dbReference type="PANTHER" id="PTHR34473">
    <property type="entry name" value="UPF0699 TRANSMEMBRANE PROTEIN YDBS"/>
    <property type="match status" value="1"/>
</dbReference>
<dbReference type="InterPro" id="IPR005182">
    <property type="entry name" value="YdbS-like_PH"/>
</dbReference>
<feature type="domain" description="YdbS-like PH" evidence="2">
    <location>
        <begin position="68"/>
        <end position="143"/>
    </location>
</feature>
<evidence type="ECO:0000313" key="3">
    <source>
        <dbReference type="EMBL" id="SCT50331.1"/>
    </source>
</evidence>
<gene>
    <name evidence="4" type="ORF">SAMEA2297795_02656</name>
    <name evidence="3" type="ORF">SAMEA2297796_02529</name>
</gene>
<protein>
    <submittedName>
        <fullName evidence="4">Membrane-flanked domain-containing protein</fullName>
    </submittedName>
</protein>
<evidence type="ECO:0000256" key="1">
    <source>
        <dbReference type="SAM" id="Phobius"/>
    </source>
</evidence>
<dbReference type="AlphaFoldDB" id="A0A1D4RV12"/>
<feature type="transmembrane region" description="Helical" evidence="1">
    <location>
        <begin position="12"/>
        <end position="33"/>
    </location>
</feature>
<dbReference type="PIRSF" id="PIRSF026631">
    <property type="entry name" value="UCP026631"/>
    <property type="match status" value="1"/>
</dbReference>
<dbReference type="Proteomes" id="UP000095768">
    <property type="component" value="Unassembled WGS sequence"/>
</dbReference>
<feature type="transmembrane region" description="Helical" evidence="1">
    <location>
        <begin position="235"/>
        <end position="260"/>
    </location>
</feature>
<dbReference type="InterPro" id="IPR014529">
    <property type="entry name" value="UCP026631"/>
</dbReference>
<keyword evidence="1" id="KW-0472">Membrane</keyword>
<feature type="domain" description="YdbS-like PH" evidence="2">
    <location>
        <begin position="261"/>
        <end position="348"/>
    </location>
</feature>
<dbReference type="EMBL" id="FMPI01000031">
    <property type="protein sequence ID" value="SCT50331.1"/>
    <property type="molecule type" value="Genomic_DNA"/>
</dbReference>
<evidence type="ECO:0000259" key="2">
    <source>
        <dbReference type="Pfam" id="PF03703"/>
    </source>
</evidence>
<keyword evidence="5" id="KW-1185">Reference proteome</keyword>
<evidence type="ECO:0000313" key="6">
    <source>
        <dbReference type="Proteomes" id="UP000095768"/>
    </source>
</evidence>
<reference evidence="4 6" key="1">
    <citation type="submission" date="2016-09" db="EMBL/GenBank/DDBJ databases">
        <authorList>
            <consortium name="Pathogen Informatics"/>
        </authorList>
    </citation>
    <scope>NUCLEOTIDE SEQUENCE [LARGE SCALE GENOMIC DNA]</scope>
    <source>
        <strain evidence="4 6">82B</strain>
    </source>
</reference>
<dbReference type="RefSeq" id="WP_069996644.1">
    <property type="nucleotide sequence ID" value="NZ_FMPG01000022.1"/>
</dbReference>
<accession>A0A1D4RV12</accession>
<dbReference type="PANTHER" id="PTHR34473:SF2">
    <property type="entry name" value="UPF0699 TRANSMEMBRANE PROTEIN YDBT"/>
    <property type="match status" value="1"/>
</dbReference>
<dbReference type="Proteomes" id="UP000095412">
    <property type="component" value="Unassembled WGS sequence"/>
</dbReference>
<dbReference type="OrthoDB" id="2195155at2"/>
<feature type="transmembrane region" description="Helical" evidence="1">
    <location>
        <begin position="45"/>
        <end position="65"/>
    </location>
</feature>
<evidence type="ECO:0000313" key="5">
    <source>
        <dbReference type="Proteomes" id="UP000095412"/>
    </source>
</evidence>
<keyword evidence="1" id="KW-1133">Transmembrane helix</keyword>
<proteinExistence type="predicted"/>
<feature type="transmembrane region" description="Helical" evidence="1">
    <location>
        <begin position="191"/>
        <end position="215"/>
    </location>
</feature>
<keyword evidence="1" id="KW-0812">Transmembrane</keyword>
<dbReference type="EMBL" id="FMPG01000022">
    <property type="protein sequence ID" value="SCT51384.1"/>
    <property type="molecule type" value="Genomic_DNA"/>
</dbReference>
<sequence>MYSPQKLHPISYVTGIIEAIKQNIVLIIIFFVFNIRDFDYTNIYAYIFPGIITIFFLFSFIAQVLKVYNTRYWIENDHFILATGIFTKERKELNIRRIQTLDTSQGIVNQIVGGVNLQIKTPSDGLELDTVSKKQSDFIQKTIKEKQSELSVEHNQADIQLENQNEVSDTVTNIKSEPQSVSLYKLNFKELLLMALTSGAIGVAFATLSPIIGGLSDVIPWHWFTDEFSQISQAISVIVLLTISVIILISYIVGTLIVIIRNFNYTVIKNGNQLNIKYGLFNVKSITVPTDRVQAVVEKQSFLRKLFGYTSLHFVITSDMDGLDGEDVTLNGNVMILPFIKREKAYEIIAGLMPNMKFEDAKEGMPWSGFHRYFWQPSVVLIIIAAIINHFWQPWVFLIAGILILLLIIRSYLVIKYSGLKMNEDELVVRNVTLFGFKNSYFKQDKILGMEVRRNPFLIKSDLANFNFIIAKAAGNEAIGLKFNPKQHVDMLQSWYLRGDHHQ</sequence>